<dbReference type="PROSITE" id="PS50026">
    <property type="entry name" value="EGF_3"/>
    <property type="match status" value="2"/>
</dbReference>
<evidence type="ECO:0000313" key="10">
    <source>
        <dbReference type="EMBL" id="CAD7226941.1"/>
    </source>
</evidence>
<dbReference type="PROSITE" id="PS50814">
    <property type="entry name" value="WIF"/>
    <property type="match status" value="1"/>
</dbReference>
<keyword evidence="5" id="KW-0732">Signal</keyword>
<dbReference type="GO" id="GO:0005102">
    <property type="term" value="F:signaling receptor binding"/>
    <property type="evidence" value="ECO:0007669"/>
    <property type="project" value="TreeGrafter"/>
</dbReference>
<evidence type="ECO:0000256" key="9">
    <source>
        <dbReference type="PROSITE-ProRule" id="PRU00076"/>
    </source>
</evidence>
<dbReference type="EMBL" id="OB660982">
    <property type="protein sequence ID" value="CAD7226941.1"/>
    <property type="molecule type" value="Genomic_DNA"/>
</dbReference>
<evidence type="ECO:0000256" key="8">
    <source>
        <dbReference type="ARBA" id="ARBA00023180"/>
    </source>
</evidence>
<reference evidence="10" key="1">
    <citation type="submission" date="2020-11" db="EMBL/GenBank/DDBJ databases">
        <authorList>
            <person name="Tran Van P."/>
        </authorList>
    </citation>
    <scope>NUCLEOTIDE SEQUENCE</scope>
</reference>
<dbReference type="CDD" id="cd00054">
    <property type="entry name" value="EGF_CA"/>
    <property type="match status" value="3"/>
</dbReference>
<keyword evidence="4 9" id="KW-0245">EGF-like domain</keyword>
<keyword evidence="7 9" id="KW-1015">Disulfide bond</keyword>
<evidence type="ECO:0000256" key="7">
    <source>
        <dbReference type="ARBA" id="ARBA00023157"/>
    </source>
</evidence>
<organism evidence="10">
    <name type="scientific">Cyprideis torosa</name>
    <dbReference type="NCBI Taxonomy" id="163714"/>
    <lineage>
        <taxon>Eukaryota</taxon>
        <taxon>Metazoa</taxon>
        <taxon>Ecdysozoa</taxon>
        <taxon>Arthropoda</taxon>
        <taxon>Crustacea</taxon>
        <taxon>Oligostraca</taxon>
        <taxon>Ostracoda</taxon>
        <taxon>Podocopa</taxon>
        <taxon>Podocopida</taxon>
        <taxon>Cytherocopina</taxon>
        <taxon>Cytheroidea</taxon>
        <taxon>Cytherideidae</taxon>
        <taxon>Cyprideis</taxon>
    </lineage>
</organism>
<accession>A0A7R8ZMF1</accession>
<dbReference type="GO" id="GO:0005576">
    <property type="term" value="C:extracellular region"/>
    <property type="evidence" value="ECO:0007669"/>
    <property type="project" value="UniProtKB-SubCell"/>
</dbReference>
<dbReference type="GO" id="GO:0009986">
    <property type="term" value="C:cell surface"/>
    <property type="evidence" value="ECO:0007669"/>
    <property type="project" value="TreeGrafter"/>
</dbReference>
<keyword evidence="3" id="KW-0964">Secreted</keyword>
<evidence type="ECO:0000256" key="2">
    <source>
        <dbReference type="ARBA" id="ARBA00022473"/>
    </source>
</evidence>
<dbReference type="InterPro" id="IPR003306">
    <property type="entry name" value="WIF"/>
</dbReference>
<dbReference type="InterPro" id="IPR038677">
    <property type="entry name" value="WIF_sf"/>
</dbReference>
<feature type="disulfide bond" evidence="9">
    <location>
        <begin position="341"/>
        <end position="351"/>
    </location>
</feature>
<dbReference type="SMART" id="SM00181">
    <property type="entry name" value="EGF"/>
    <property type="match status" value="4"/>
</dbReference>
<feature type="disulfide bond" evidence="9">
    <location>
        <begin position="295"/>
        <end position="304"/>
    </location>
</feature>
<name>A0A7R8ZMF1_9CRUS</name>
<dbReference type="InterPro" id="IPR013111">
    <property type="entry name" value="EGF_extracell"/>
</dbReference>
<evidence type="ECO:0000256" key="4">
    <source>
        <dbReference type="ARBA" id="ARBA00022536"/>
    </source>
</evidence>
<sequence>MAPWYLCIGILFCLALLPCNGRVKRKHRSGDLTLWLDEDQVLRFSGIPMEIFVIVNGHVQPFLLDKNFEDYLPNIPSSVNEVKFTWKSGCRKYFYRFDHLESEDEKILMSPSISIPRDGRVPRKPNPRNIILLSEYTPVNALLLPRELARSRKTSKFISAFTVTLDCAPNAVGMAHFGIRLSIQTRRGKPLPGTPIRLRLRKESRLPYPKAKPLLCVIASVQRRKASILAVGLSSSDKSGSHECWNNCTYNNNGTECVAPCTCPRGYMGPRCDQALCFPKCLNGGTCTSPGVCTCPPGYQGTHCEGGICQEKCLNGGKCIQKDTCACPPGFFGRRCEFNKCVVPCLNGGRCRGVNRCRCPSGFRGNHCEITPLAFPLALALKQTSDVMPVPSLNKSEEASSLQSSPHRIRHQRSFVICGGRKCREGLCHEGTCLHHRDWLRKKCNRKSSLPNQQKLQGPRWV</sequence>
<keyword evidence="2" id="KW-0217">Developmental protein</keyword>
<protein>
    <submittedName>
        <fullName evidence="10">Uncharacterized protein</fullName>
    </submittedName>
</protein>
<evidence type="ECO:0000256" key="6">
    <source>
        <dbReference type="ARBA" id="ARBA00022737"/>
    </source>
</evidence>
<dbReference type="InterPro" id="IPR050969">
    <property type="entry name" value="Dev_Signal_Modulators"/>
</dbReference>
<dbReference type="Gene3D" id="2.60.40.2170">
    <property type="entry name" value="Wnt, WIF domain"/>
    <property type="match status" value="1"/>
</dbReference>
<dbReference type="AlphaFoldDB" id="A0A7R8ZMF1"/>
<proteinExistence type="predicted"/>
<dbReference type="PANTHER" id="PTHR14949:SF32">
    <property type="entry name" value="WNT INHIBITORY FACTOR 1"/>
    <property type="match status" value="1"/>
</dbReference>
<gene>
    <name evidence="10" type="ORF">CTOB1V02_LOCUS4852</name>
</gene>
<dbReference type="Pfam" id="PF02019">
    <property type="entry name" value="WIF"/>
    <property type="match status" value="1"/>
</dbReference>
<dbReference type="InterPro" id="IPR013032">
    <property type="entry name" value="EGF-like_CS"/>
</dbReference>
<feature type="disulfide bond" evidence="9">
    <location>
        <begin position="277"/>
        <end position="287"/>
    </location>
</feature>
<dbReference type="OrthoDB" id="6362829at2759"/>
<dbReference type="Gene3D" id="2.10.25.10">
    <property type="entry name" value="Laminin"/>
    <property type="match status" value="3"/>
</dbReference>
<keyword evidence="6" id="KW-0677">Repeat</keyword>
<evidence type="ECO:0000256" key="3">
    <source>
        <dbReference type="ARBA" id="ARBA00022525"/>
    </source>
</evidence>
<dbReference type="Pfam" id="PF00008">
    <property type="entry name" value="EGF"/>
    <property type="match status" value="1"/>
</dbReference>
<evidence type="ECO:0000256" key="5">
    <source>
        <dbReference type="ARBA" id="ARBA00022729"/>
    </source>
</evidence>
<comment type="subcellular location">
    <subcellularLocation>
        <location evidence="1">Secreted</location>
    </subcellularLocation>
</comment>
<dbReference type="SMART" id="SM00469">
    <property type="entry name" value="WIF"/>
    <property type="match status" value="1"/>
</dbReference>
<dbReference type="Pfam" id="PF07974">
    <property type="entry name" value="EGF_2"/>
    <property type="match status" value="1"/>
</dbReference>
<dbReference type="SUPFAM" id="SSF57196">
    <property type="entry name" value="EGF/Laminin"/>
    <property type="match status" value="1"/>
</dbReference>
<dbReference type="PANTHER" id="PTHR14949">
    <property type="entry name" value="EGF-LIKE-DOMAIN, MULTIPLE 7, 8"/>
    <property type="match status" value="1"/>
</dbReference>
<feature type="disulfide bond" evidence="9">
    <location>
        <begin position="359"/>
        <end position="368"/>
    </location>
</feature>
<comment type="caution">
    <text evidence="9">Lacks conserved residue(s) required for the propagation of feature annotation.</text>
</comment>
<evidence type="ECO:0000256" key="1">
    <source>
        <dbReference type="ARBA" id="ARBA00004613"/>
    </source>
</evidence>
<dbReference type="PROSITE" id="PS00022">
    <property type="entry name" value="EGF_1"/>
    <property type="match status" value="2"/>
</dbReference>
<dbReference type="Pfam" id="PF12661">
    <property type="entry name" value="hEGF"/>
    <property type="match status" value="1"/>
</dbReference>
<dbReference type="PROSITE" id="PS01186">
    <property type="entry name" value="EGF_2"/>
    <property type="match status" value="2"/>
</dbReference>
<keyword evidence="8" id="KW-0325">Glycoprotein</keyword>
<dbReference type="InterPro" id="IPR000742">
    <property type="entry name" value="EGF"/>
</dbReference>